<feature type="compositionally biased region" description="Polar residues" evidence="1">
    <location>
        <begin position="29"/>
        <end position="41"/>
    </location>
</feature>
<name>A0A8J3FAD7_9ACTN</name>
<evidence type="ECO:0000313" key="3">
    <source>
        <dbReference type="Proteomes" id="UP000649739"/>
    </source>
</evidence>
<sequence length="119" mass="12277">MPRQGIKPDRPCRGARPHPATRTHKINISGDTDNPLEQTPHPNDRREASSRPGRGRAPRGASLGRAGRERGGASLGRAVRRRAVFLSAGWAGGGVSRGGASRGPAVFLVVGVGSVGTAG</sequence>
<protein>
    <submittedName>
        <fullName evidence="2">Uncharacterized protein</fullName>
    </submittedName>
</protein>
<keyword evidence="3" id="KW-1185">Reference proteome</keyword>
<reference evidence="2" key="1">
    <citation type="journal article" date="2014" name="Int. J. Syst. Evol. Microbiol.">
        <title>Complete genome sequence of Corynebacterium casei LMG S-19264T (=DSM 44701T), isolated from a smear-ripened cheese.</title>
        <authorList>
            <consortium name="US DOE Joint Genome Institute (JGI-PGF)"/>
            <person name="Walter F."/>
            <person name="Albersmeier A."/>
            <person name="Kalinowski J."/>
            <person name="Ruckert C."/>
        </authorList>
    </citation>
    <scope>NUCLEOTIDE SEQUENCE</scope>
    <source>
        <strain evidence="2">JCM 3090</strain>
    </source>
</reference>
<dbReference type="Proteomes" id="UP000649739">
    <property type="component" value="Unassembled WGS sequence"/>
</dbReference>
<feature type="region of interest" description="Disordered" evidence="1">
    <location>
        <begin position="1"/>
        <end position="77"/>
    </location>
</feature>
<reference evidence="2" key="2">
    <citation type="submission" date="2020-09" db="EMBL/GenBank/DDBJ databases">
        <authorList>
            <person name="Sun Q."/>
            <person name="Ohkuma M."/>
        </authorList>
    </citation>
    <scope>NUCLEOTIDE SEQUENCE</scope>
    <source>
        <strain evidence="2">JCM 3090</strain>
    </source>
</reference>
<feature type="compositionally biased region" description="Basic and acidic residues" evidence="1">
    <location>
        <begin position="1"/>
        <end position="12"/>
    </location>
</feature>
<dbReference type="AlphaFoldDB" id="A0A8J3FAD7"/>
<evidence type="ECO:0000313" key="2">
    <source>
        <dbReference type="EMBL" id="GGJ96811.1"/>
    </source>
</evidence>
<feature type="compositionally biased region" description="Basic residues" evidence="1">
    <location>
        <begin position="13"/>
        <end position="25"/>
    </location>
</feature>
<comment type="caution">
    <text evidence="2">The sequence shown here is derived from an EMBL/GenBank/DDBJ whole genome shotgun (WGS) entry which is preliminary data.</text>
</comment>
<dbReference type="EMBL" id="BMQB01000005">
    <property type="protein sequence ID" value="GGJ96811.1"/>
    <property type="molecule type" value="Genomic_DNA"/>
</dbReference>
<organism evidence="2 3">
    <name type="scientific">Pilimelia anulata</name>
    <dbReference type="NCBI Taxonomy" id="53371"/>
    <lineage>
        <taxon>Bacteria</taxon>
        <taxon>Bacillati</taxon>
        <taxon>Actinomycetota</taxon>
        <taxon>Actinomycetes</taxon>
        <taxon>Micromonosporales</taxon>
        <taxon>Micromonosporaceae</taxon>
        <taxon>Pilimelia</taxon>
    </lineage>
</organism>
<evidence type="ECO:0000256" key="1">
    <source>
        <dbReference type="SAM" id="MobiDB-lite"/>
    </source>
</evidence>
<gene>
    <name evidence="2" type="ORF">GCM10010123_28510</name>
</gene>
<accession>A0A8J3FAD7</accession>
<proteinExistence type="predicted"/>